<dbReference type="EMBL" id="BOMV01000102">
    <property type="protein sequence ID" value="GIF01397.1"/>
    <property type="molecule type" value="Genomic_DNA"/>
</dbReference>
<proteinExistence type="predicted"/>
<dbReference type="AlphaFoldDB" id="A0A919KCU2"/>
<sequence length="261" mass="27236">MAQNDDLTDLMAGTVAADGTPAARTMHPAAAEGQPADGTVRVADAREEGAAADGEPAAADGEPAAADGEPAAADGEPAAAEKENQPATAEGETSAAEDQHAAAEGESDDLISRAYAYDDLTDLIARAAEANEALLNGDAGRYVELLPHTDDYTLMPPFGGEPIRGHDDSPEARASTAKFFQGGTATFDVVESYTSGDLAVLVVVERQTVRVGDLAEQDWSLRVTLVFRRQDGRWCLAHRHADVLLPGISIERAAAIARGEE</sequence>
<dbReference type="Proteomes" id="UP000636960">
    <property type="component" value="Unassembled WGS sequence"/>
</dbReference>
<keyword evidence="4" id="KW-1185">Reference proteome</keyword>
<evidence type="ECO:0000313" key="3">
    <source>
        <dbReference type="EMBL" id="GIF01397.1"/>
    </source>
</evidence>
<reference evidence="3" key="1">
    <citation type="submission" date="2021-01" db="EMBL/GenBank/DDBJ databases">
        <title>Whole genome shotgun sequence of Actinoplanes rishiriensis NBRC 108556.</title>
        <authorList>
            <person name="Komaki H."/>
            <person name="Tamura T."/>
        </authorList>
    </citation>
    <scope>NUCLEOTIDE SEQUENCE</scope>
    <source>
        <strain evidence="3">NBRC 108556</strain>
    </source>
</reference>
<organism evidence="3 4">
    <name type="scientific">Paractinoplanes rishiriensis</name>
    <dbReference type="NCBI Taxonomy" id="1050105"/>
    <lineage>
        <taxon>Bacteria</taxon>
        <taxon>Bacillati</taxon>
        <taxon>Actinomycetota</taxon>
        <taxon>Actinomycetes</taxon>
        <taxon>Micromonosporales</taxon>
        <taxon>Micromonosporaceae</taxon>
        <taxon>Paractinoplanes</taxon>
    </lineage>
</organism>
<evidence type="ECO:0000259" key="2">
    <source>
        <dbReference type="Pfam" id="PF14534"/>
    </source>
</evidence>
<protein>
    <recommendedName>
        <fullName evidence="2">DUF4440 domain-containing protein</fullName>
    </recommendedName>
</protein>
<comment type="caution">
    <text evidence="3">The sequence shown here is derived from an EMBL/GenBank/DDBJ whole genome shotgun (WGS) entry which is preliminary data.</text>
</comment>
<feature type="compositionally biased region" description="Low complexity" evidence="1">
    <location>
        <begin position="51"/>
        <end position="78"/>
    </location>
</feature>
<dbReference type="InterPro" id="IPR032710">
    <property type="entry name" value="NTF2-like_dom_sf"/>
</dbReference>
<feature type="domain" description="DUF4440" evidence="2">
    <location>
        <begin position="126"/>
        <end position="234"/>
    </location>
</feature>
<dbReference type="RefSeq" id="WP_239163539.1">
    <property type="nucleotide sequence ID" value="NZ_BOMV01000102.1"/>
</dbReference>
<feature type="region of interest" description="Disordered" evidence="1">
    <location>
        <begin position="1"/>
        <end position="107"/>
    </location>
</feature>
<name>A0A919KCU2_9ACTN</name>
<dbReference type="SUPFAM" id="SSF54427">
    <property type="entry name" value="NTF2-like"/>
    <property type="match status" value="1"/>
</dbReference>
<gene>
    <name evidence="3" type="ORF">Ari01nite_88610</name>
</gene>
<dbReference type="Pfam" id="PF14534">
    <property type="entry name" value="DUF4440"/>
    <property type="match status" value="1"/>
</dbReference>
<dbReference type="InterPro" id="IPR027843">
    <property type="entry name" value="DUF4440"/>
</dbReference>
<dbReference type="Gene3D" id="3.10.450.50">
    <property type="match status" value="1"/>
</dbReference>
<evidence type="ECO:0000313" key="4">
    <source>
        <dbReference type="Proteomes" id="UP000636960"/>
    </source>
</evidence>
<accession>A0A919KCU2</accession>
<evidence type="ECO:0000256" key="1">
    <source>
        <dbReference type="SAM" id="MobiDB-lite"/>
    </source>
</evidence>